<evidence type="ECO:0008006" key="4">
    <source>
        <dbReference type="Google" id="ProtNLM"/>
    </source>
</evidence>
<name>A0A6A6ACG7_9PLEO</name>
<keyword evidence="3" id="KW-1185">Reference proteome</keyword>
<accession>A0A6A6ACG7</accession>
<feature type="region of interest" description="Disordered" evidence="1">
    <location>
        <begin position="381"/>
        <end position="428"/>
    </location>
</feature>
<protein>
    <recommendedName>
        <fullName evidence="4">MaoC-like domain-containing protein</fullName>
    </recommendedName>
</protein>
<dbReference type="EMBL" id="ML977508">
    <property type="protein sequence ID" value="KAF2128608.1"/>
    <property type="molecule type" value="Genomic_DNA"/>
</dbReference>
<reference evidence="2" key="1">
    <citation type="journal article" date="2020" name="Stud. Mycol.">
        <title>101 Dothideomycetes genomes: a test case for predicting lifestyles and emergence of pathogens.</title>
        <authorList>
            <person name="Haridas S."/>
            <person name="Albert R."/>
            <person name="Binder M."/>
            <person name="Bloem J."/>
            <person name="Labutti K."/>
            <person name="Salamov A."/>
            <person name="Andreopoulos B."/>
            <person name="Baker S."/>
            <person name="Barry K."/>
            <person name="Bills G."/>
            <person name="Bluhm B."/>
            <person name="Cannon C."/>
            <person name="Castanera R."/>
            <person name="Culley D."/>
            <person name="Daum C."/>
            <person name="Ezra D."/>
            <person name="Gonzalez J."/>
            <person name="Henrissat B."/>
            <person name="Kuo A."/>
            <person name="Liang C."/>
            <person name="Lipzen A."/>
            <person name="Lutzoni F."/>
            <person name="Magnuson J."/>
            <person name="Mondo S."/>
            <person name="Nolan M."/>
            <person name="Ohm R."/>
            <person name="Pangilinan J."/>
            <person name="Park H.-J."/>
            <person name="Ramirez L."/>
            <person name="Alfaro M."/>
            <person name="Sun H."/>
            <person name="Tritt A."/>
            <person name="Yoshinaga Y."/>
            <person name="Zwiers L.-H."/>
            <person name="Turgeon B."/>
            <person name="Goodwin S."/>
            <person name="Spatafora J."/>
            <person name="Crous P."/>
            <person name="Grigoriev I."/>
        </authorList>
    </citation>
    <scope>NUCLEOTIDE SEQUENCE</scope>
    <source>
        <strain evidence="2">CBS 119687</strain>
    </source>
</reference>
<dbReference type="OrthoDB" id="3257538at2759"/>
<dbReference type="GO" id="GO:0005739">
    <property type="term" value="C:mitochondrion"/>
    <property type="evidence" value="ECO:0007669"/>
    <property type="project" value="TreeGrafter"/>
</dbReference>
<proteinExistence type="predicted"/>
<dbReference type="PANTHER" id="PTHR28152:SF1">
    <property type="entry name" value="HYDROXYACYL-THIOESTER DEHYDRATASE TYPE 2, MITOCHONDRIAL"/>
    <property type="match status" value="1"/>
</dbReference>
<sequence>MYTRRVAIHHAHWARTGIRCYAVNTNDAQWFPQLRAEMLTRHVRVSREYLDSSTEHKLIDTLRSHLPAEWCPRFHADAPRMPMGHHLIYFNPSLSGDQLLPDGTDALHDPGAPWVRRMWAGGSMRIRPELYHHKTDGFIMDTFGVCAERIQDVQLRGTGDSAKVFVTIERRFARHDLLSVRYREAARDIADSRARTSHDALAYFRSQQNNDDEWGDALFKEVRNLVFLKKRTADELDAAKTGNMPPIKYLPAPSNPDFSHELTPTRSMLFRFSALTWNDHLIHLDPEYARTVEGHRNMLVHGPLCLTLMLKAITPYIDTHSKGKQCFESIEYRNLAPLYCDEKMRICGMVTKTSATGNQYDVWIEGPTGGVAVSGKVHTVIKPPSPRERRPRLSRATRRSEADKKASRPQRTNPAIQTASDRSSRVML</sequence>
<dbReference type="GO" id="GO:0019171">
    <property type="term" value="F:(3R)-hydroxyacyl-[acyl-carrier-protein] dehydratase activity"/>
    <property type="evidence" value="ECO:0007669"/>
    <property type="project" value="TreeGrafter"/>
</dbReference>
<dbReference type="GeneID" id="54404324"/>
<dbReference type="PANTHER" id="PTHR28152">
    <property type="entry name" value="HYDROXYACYL-THIOESTER DEHYDRATASE TYPE 2, MITOCHONDRIAL"/>
    <property type="match status" value="1"/>
</dbReference>
<evidence type="ECO:0000256" key="1">
    <source>
        <dbReference type="SAM" id="MobiDB-lite"/>
    </source>
</evidence>
<dbReference type="InterPro" id="IPR052741">
    <property type="entry name" value="Mitochondrial_HTD2"/>
</dbReference>
<dbReference type="SUPFAM" id="SSF54637">
    <property type="entry name" value="Thioesterase/thiol ester dehydrase-isomerase"/>
    <property type="match status" value="1"/>
</dbReference>
<dbReference type="Proteomes" id="UP000799771">
    <property type="component" value="Unassembled WGS sequence"/>
</dbReference>
<evidence type="ECO:0000313" key="2">
    <source>
        <dbReference type="EMBL" id="KAF2128608.1"/>
    </source>
</evidence>
<gene>
    <name evidence="2" type="ORF">P153DRAFT_293368</name>
</gene>
<dbReference type="InterPro" id="IPR029069">
    <property type="entry name" value="HotDog_dom_sf"/>
</dbReference>
<dbReference type="Gene3D" id="3.10.129.10">
    <property type="entry name" value="Hotdog Thioesterase"/>
    <property type="match status" value="1"/>
</dbReference>
<dbReference type="AlphaFoldDB" id="A0A6A6ACG7"/>
<feature type="compositionally biased region" description="Polar residues" evidence="1">
    <location>
        <begin position="409"/>
        <end position="421"/>
    </location>
</feature>
<evidence type="ECO:0000313" key="3">
    <source>
        <dbReference type="Proteomes" id="UP000799771"/>
    </source>
</evidence>
<dbReference type="RefSeq" id="XP_033522997.1">
    <property type="nucleotide sequence ID" value="XM_033663892.1"/>
</dbReference>
<organism evidence="2 3">
    <name type="scientific">Dothidotthia symphoricarpi CBS 119687</name>
    <dbReference type="NCBI Taxonomy" id="1392245"/>
    <lineage>
        <taxon>Eukaryota</taxon>
        <taxon>Fungi</taxon>
        <taxon>Dikarya</taxon>
        <taxon>Ascomycota</taxon>
        <taxon>Pezizomycotina</taxon>
        <taxon>Dothideomycetes</taxon>
        <taxon>Pleosporomycetidae</taxon>
        <taxon>Pleosporales</taxon>
        <taxon>Dothidotthiaceae</taxon>
        <taxon>Dothidotthia</taxon>
    </lineage>
</organism>